<dbReference type="InterPro" id="IPR004827">
    <property type="entry name" value="bZIP"/>
</dbReference>
<dbReference type="HOGENOM" id="CLU_114207_1_0_1"/>
<proteinExistence type="predicted"/>
<reference evidence="4" key="2">
    <citation type="submission" date="2015-01" db="EMBL/GenBank/DDBJ databases">
        <title>Evolutionary Origins and Diversification of the Mycorrhizal Mutualists.</title>
        <authorList>
            <consortium name="DOE Joint Genome Institute"/>
            <consortium name="Mycorrhizal Genomics Consortium"/>
            <person name="Kohler A."/>
            <person name="Kuo A."/>
            <person name="Nagy L.G."/>
            <person name="Floudas D."/>
            <person name="Copeland A."/>
            <person name="Barry K.W."/>
            <person name="Cichocki N."/>
            <person name="Veneault-Fourrey C."/>
            <person name="LaButti K."/>
            <person name="Lindquist E.A."/>
            <person name="Lipzen A."/>
            <person name="Lundell T."/>
            <person name="Morin E."/>
            <person name="Murat C."/>
            <person name="Riley R."/>
            <person name="Ohm R."/>
            <person name="Sun H."/>
            <person name="Tunlid A."/>
            <person name="Henrissat B."/>
            <person name="Grigoriev I.V."/>
            <person name="Hibbett D.S."/>
            <person name="Martin F."/>
        </authorList>
    </citation>
    <scope>NUCLEOTIDE SEQUENCE [LARGE SCALE GENOMIC DNA]</scope>
    <source>
        <strain evidence="4">Marx 270</strain>
    </source>
</reference>
<protein>
    <recommendedName>
        <fullName evidence="2">BZIP domain-containing protein</fullName>
    </recommendedName>
</protein>
<accession>A0A0C3PC92</accession>
<feature type="region of interest" description="Disordered" evidence="1">
    <location>
        <begin position="1"/>
        <end position="90"/>
    </location>
</feature>
<feature type="domain" description="BZIP" evidence="2">
    <location>
        <begin position="73"/>
        <end position="87"/>
    </location>
</feature>
<dbReference type="PROSITE" id="PS00036">
    <property type="entry name" value="BZIP_BASIC"/>
    <property type="match status" value="1"/>
</dbReference>
<dbReference type="SUPFAM" id="SSF57959">
    <property type="entry name" value="Leucine zipper domain"/>
    <property type="match status" value="1"/>
</dbReference>
<name>A0A0C3PC92_PISTI</name>
<dbReference type="InParanoid" id="A0A0C3PC92"/>
<dbReference type="AlphaFoldDB" id="A0A0C3PC92"/>
<dbReference type="STRING" id="870435.A0A0C3PC92"/>
<dbReference type="CDD" id="cd12193">
    <property type="entry name" value="bZIP_GCN4"/>
    <property type="match status" value="1"/>
</dbReference>
<evidence type="ECO:0000256" key="1">
    <source>
        <dbReference type="SAM" id="MobiDB-lite"/>
    </source>
</evidence>
<dbReference type="EMBL" id="KN831967">
    <property type="protein sequence ID" value="KIO05319.1"/>
    <property type="molecule type" value="Genomic_DNA"/>
</dbReference>
<dbReference type="OrthoDB" id="2257100at2759"/>
<organism evidence="3 4">
    <name type="scientific">Pisolithus tinctorius Marx 270</name>
    <dbReference type="NCBI Taxonomy" id="870435"/>
    <lineage>
        <taxon>Eukaryota</taxon>
        <taxon>Fungi</taxon>
        <taxon>Dikarya</taxon>
        <taxon>Basidiomycota</taxon>
        <taxon>Agaricomycotina</taxon>
        <taxon>Agaricomycetes</taxon>
        <taxon>Agaricomycetidae</taxon>
        <taxon>Boletales</taxon>
        <taxon>Sclerodermatineae</taxon>
        <taxon>Pisolithaceae</taxon>
        <taxon>Pisolithus</taxon>
    </lineage>
</organism>
<feature type="non-terminal residue" evidence="3">
    <location>
        <position position="1"/>
    </location>
</feature>
<dbReference type="Pfam" id="PF00170">
    <property type="entry name" value="bZIP_1"/>
    <property type="match status" value="1"/>
</dbReference>
<keyword evidence="4" id="KW-1185">Reference proteome</keyword>
<gene>
    <name evidence="3" type="ORF">M404DRAFT_87449</name>
</gene>
<feature type="non-terminal residue" evidence="3">
    <location>
        <position position="130"/>
    </location>
</feature>
<dbReference type="Proteomes" id="UP000054217">
    <property type="component" value="Unassembled WGS sequence"/>
</dbReference>
<evidence type="ECO:0000313" key="4">
    <source>
        <dbReference type="Proteomes" id="UP000054217"/>
    </source>
</evidence>
<evidence type="ECO:0000259" key="2">
    <source>
        <dbReference type="PROSITE" id="PS00036"/>
    </source>
</evidence>
<dbReference type="InterPro" id="IPR046347">
    <property type="entry name" value="bZIP_sf"/>
</dbReference>
<dbReference type="Gene3D" id="3.30.160.60">
    <property type="entry name" value="Classic Zinc Finger"/>
    <property type="match status" value="1"/>
</dbReference>
<dbReference type="GO" id="GO:0003700">
    <property type="term" value="F:DNA-binding transcription factor activity"/>
    <property type="evidence" value="ECO:0007669"/>
    <property type="project" value="InterPro"/>
</dbReference>
<sequence length="130" mass="14840">TGTRKNVKPDDLVPVDAPTQPRKYLTPSATSRKAVPAVWSRKRSRQGAFGDEEDQLPEDVGPSMSEQEAIEAKRRQNTIAARRSRKRKLEYQRELEESVERYKAESETWKNRAQTYCALLLSHGISVPDL</sequence>
<evidence type="ECO:0000313" key="3">
    <source>
        <dbReference type="EMBL" id="KIO05319.1"/>
    </source>
</evidence>
<reference evidence="3 4" key="1">
    <citation type="submission" date="2014-04" db="EMBL/GenBank/DDBJ databases">
        <authorList>
            <consortium name="DOE Joint Genome Institute"/>
            <person name="Kuo A."/>
            <person name="Kohler A."/>
            <person name="Costa M.D."/>
            <person name="Nagy L.G."/>
            <person name="Floudas D."/>
            <person name="Copeland A."/>
            <person name="Barry K.W."/>
            <person name="Cichocki N."/>
            <person name="Veneault-Fourrey C."/>
            <person name="LaButti K."/>
            <person name="Lindquist E.A."/>
            <person name="Lipzen A."/>
            <person name="Lundell T."/>
            <person name="Morin E."/>
            <person name="Murat C."/>
            <person name="Sun H."/>
            <person name="Tunlid A."/>
            <person name="Henrissat B."/>
            <person name="Grigoriev I.V."/>
            <person name="Hibbett D.S."/>
            <person name="Martin F."/>
            <person name="Nordberg H.P."/>
            <person name="Cantor M.N."/>
            <person name="Hua S.X."/>
        </authorList>
    </citation>
    <scope>NUCLEOTIDE SEQUENCE [LARGE SCALE GENOMIC DNA]</scope>
    <source>
        <strain evidence="3 4">Marx 270</strain>
    </source>
</reference>